<reference evidence="2 3" key="1">
    <citation type="journal article" date="2012" name="J. Bacteriol.">
        <title>Draft Genome Sequence of Agrobacterium albertimagni Strain AOL15.</title>
        <authorList>
            <person name="Trimble W.L."/>
            <person name="Phung le T."/>
            <person name="Meyer F."/>
            <person name="Gilbert J.A."/>
            <person name="Silver S."/>
        </authorList>
    </citation>
    <scope>NUCLEOTIDE SEQUENCE [LARGE SCALE GENOMIC DNA]</scope>
    <source>
        <strain evidence="2 3">AOL15</strain>
    </source>
</reference>
<dbReference type="EMBL" id="ALJF01000008">
    <property type="protein sequence ID" value="EKF59539.1"/>
    <property type="molecule type" value="Genomic_DNA"/>
</dbReference>
<dbReference type="AlphaFoldDB" id="K2Q750"/>
<protein>
    <recommendedName>
        <fullName evidence="1">Ribbon-helix-helix domain-containing protein</fullName>
    </recommendedName>
</protein>
<dbReference type="OrthoDB" id="7477016at2"/>
<keyword evidence="3" id="KW-1185">Reference proteome</keyword>
<dbReference type="RefSeq" id="WP_006725983.1">
    <property type="nucleotide sequence ID" value="NZ_ALJF01000008.1"/>
</dbReference>
<dbReference type="STRING" id="1156935.QWE_09962"/>
<dbReference type="Gene3D" id="1.10.3990.20">
    <property type="entry name" value="protein bp1543"/>
    <property type="match status" value="1"/>
</dbReference>
<dbReference type="Pfam" id="PF13467">
    <property type="entry name" value="RHH_4"/>
    <property type="match status" value="1"/>
</dbReference>
<proteinExistence type="predicted"/>
<dbReference type="eggNOG" id="COG4321">
    <property type="taxonomic scope" value="Bacteria"/>
</dbReference>
<comment type="caution">
    <text evidence="2">The sequence shown here is derived from an EMBL/GenBank/DDBJ whole genome shotgun (WGS) entry which is preliminary data.</text>
</comment>
<gene>
    <name evidence="2" type="ORF">QWE_09962</name>
</gene>
<evidence type="ECO:0000259" key="1">
    <source>
        <dbReference type="Pfam" id="PF13467"/>
    </source>
</evidence>
<evidence type="ECO:0000313" key="2">
    <source>
        <dbReference type="EMBL" id="EKF59539.1"/>
    </source>
</evidence>
<dbReference type="PATRIC" id="fig|1156935.5.peg.2014"/>
<name>K2Q750_9HYPH</name>
<feature type="domain" description="Ribbon-helix-helix" evidence="1">
    <location>
        <begin position="3"/>
        <end position="65"/>
    </location>
</feature>
<dbReference type="InterPro" id="IPR038268">
    <property type="entry name" value="RHH_sf"/>
</dbReference>
<organism evidence="2 3">
    <name type="scientific">Agrobacterium albertimagni AOL15</name>
    <dbReference type="NCBI Taxonomy" id="1156935"/>
    <lineage>
        <taxon>Bacteria</taxon>
        <taxon>Pseudomonadati</taxon>
        <taxon>Pseudomonadota</taxon>
        <taxon>Alphaproteobacteria</taxon>
        <taxon>Hyphomicrobiales</taxon>
        <taxon>Rhizobiaceae</taxon>
        <taxon>Rhizobium/Agrobacterium group</taxon>
        <taxon>Agrobacterium</taxon>
    </lineage>
</organism>
<dbReference type="InterPro" id="IPR027373">
    <property type="entry name" value="RHH_dom"/>
</dbReference>
<sequence length="86" mass="9643">MIRKRSITLHGHRTSFSVEDAFLDELKTIARMRGLSFAALIADIDQSRPLDSNLSSALRLFVLRELKQAAVSTEDKVLDSPTETKL</sequence>
<dbReference type="Proteomes" id="UP000007123">
    <property type="component" value="Unassembled WGS sequence"/>
</dbReference>
<evidence type="ECO:0000313" key="3">
    <source>
        <dbReference type="Proteomes" id="UP000007123"/>
    </source>
</evidence>
<accession>K2Q750</accession>